<feature type="transmembrane region" description="Helical" evidence="6">
    <location>
        <begin position="95"/>
        <end position="120"/>
    </location>
</feature>
<dbReference type="Proteomes" id="UP000038040">
    <property type="component" value="Unplaced"/>
</dbReference>
<dbReference type="PROSITE" id="PS50262">
    <property type="entry name" value="G_PROTEIN_RECEP_F1_2"/>
    <property type="match status" value="1"/>
</dbReference>
<dbReference type="EMBL" id="UYYG01001155">
    <property type="protein sequence ID" value="VDN56329.1"/>
    <property type="molecule type" value="Genomic_DNA"/>
</dbReference>
<dbReference type="GO" id="GO:0004930">
    <property type="term" value="F:G protein-coupled receptor activity"/>
    <property type="evidence" value="ECO:0007669"/>
    <property type="project" value="UniProtKB-KW"/>
</dbReference>
<dbReference type="OrthoDB" id="5841698at2759"/>
<evidence type="ECO:0000313" key="11">
    <source>
        <dbReference type="WBParaSite" id="DME_0000194201-mRNA-1"/>
    </source>
</evidence>
<dbReference type="PRINTS" id="PR00237">
    <property type="entry name" value="GPCRRHODOPSN"/>
</dbReference>
<dbReference type="CDD" id="cd14978">
    <property type="entry name" value="7tmA_FMRFamide_R-like"/>
    <property type="match status" value="1"/>
</dbReference>
<name>A0A0N4U538_DRAME</name>
<evidence type="ECO:0000256" key="5">
    <source>
        <dbReference type="RuleBase" id="RU000688"/>
    </source>
</evidence>
<keyword evidence="10" id="KW-1185">Reference proteome</keyword>
<reference evidence="11" key="1">
    <citation type="submission" date="2017-02" db="UniProtKB">
        <authorList>
            <consortium name="WormBaseParasite"/>
        </authorList>
    </citation>
    <scope>IDENTIFICATION</scope>
</reference>
<dbReference type="SUPFAM" id="SSF81321">
    <property type="entry name" value="Family A G protein-coupled receptor-like"/>
    <property type="match status" value="1"/>
</dbReference>
<dbReference type="GO" id="GO:0016020">
    <property type="term" value="C:membrane"/>
    <property type="evidence" value="ECO:0007669"/>
    <property type="project" value="UniProtKB-SubCell"/>
</dbReference>
<dbReference type="InterPro" id="IPR052954">
    <property type="entry name" value="GPCR-Ligand_Int"/>
</dbReference>
<evidence type="ECO:0000256" key="3">
    <source>
        <dbReference type="ARBA" id="ARBA00022989"/>
    </source>
</evidence>
<keyword evidence="5" id="KW-0297">G-protein coupled receptor</keyword>
<evidence type="ECO:0000313" key="10">
    <source>
        <dbReference type="Proteomes" id="UP000274756"/>
    </source>
</evidence>
<reference evidence="8 10" key="2">
    <citation type="submission" date="2018-11" db="EMBL/GenBank/DDBJ databases">
        <authorList>
            <consortium name="Pathogen Informatics"/>
        </authorList>
    </citation>
    <scope>NUCLEOTIDE SEQUENCE [LARGE SCALE GENOMIC DNA]</scope>
</reference>
<feature type="domain" description="G-protein coupled receptors family 1 profile" evidence="7">
    <location>
        <begin position="1"/>
        <end position="213"/>
    </location>
</feature>
<evidence type="ECO:0000259" key="7">
    <source>
        <dbReference type="PROSITE" id="PS50262"/>
    </source>
</evidence>
<evidence type="ECO:0000256" key="2">
    <source>
        <dbReference type="ARBA" id="ARBA00022692"/>
    </source>
</evidence>
<evidence type="ECO:0000313" key="8">
    <source>
        <dbReference type="EMBL" id="VDN56329.1"/>
    </source>
</evidence>
<comment type="similarity">
    <text evidence="5">Belongs to the G-protein coupled receptor 1 family.</text>
</comment>
<dbReference type="PROSITE" id="PS00237">
    <property type="entry name" value="G_PROTEIN_RECEP_F1_1"/>
    <property type="match status" value="1"/>
</dbReference>
<sequence length="240" mass="27485">MTVIFHPISLLSITVSVWILLVITFDRYLALSRPLQHRVHDSSQRALLISISLIILAFLFSLPSAFELHLSKGCFGNKSVLIATPTDLRLNENYIFFYLITMNMLFITVGPFIFITILSFQMIYIITNSRLLFQEIKIRRETANKYSTASERTTKMLIIVALKFLICKSPLILVNIWERISGSEVATGAIYQLCVELSNLLVVTNSASDSIVYFRWHLIKGQKIPQIKKDRERALCLIPQ</sequence>
<feature type="transmembrane region" description="Helical" evidence="6">
    <location>
        <begin position="46"/>
        <end position="66"/>
    </location>
</feature>
<keyword evidence="5" id="KW-0807">Transducer</keyword>
<dbReference type="WBParaSite" id="DME_0000194201-mRNA-1">
    <property type="protein sequence ID" value="DME_0000194201-mRNA-1"/>
    <property type="gene ID" value="DME_0000194201"/>
</dbReference>
<evidence type="ECO:0000256" key="4">
    <source>
        <dbReference type="ARBA" id="ARBA00023136"/>
    </source>
</evidence>
<dbReference type="Pfam" id="PF00001">
    <property type="entry name" value="7tm_1"/>
    <property type="match status" value="1"/>
</dbReference>
<dbReference type="Gene3D" id="1.20.1070.10">
    <property type="entry name" value="Rhodopsin 7-helix transmembrane proteins"/>
    <property type="match status" value="1"/>
</dbReference>
<keyword evidence="3 6" id="KW-1133">Transmembrane helix</keyword>
<evidence type="ECO:0000313" key="9">
    <source>
        <dbReference type="Proteomes" id="UP000038040"/>
    </source>
</evidence>
<feature type="transmembrane region" description="Helical" evidence="6">
    <location>
        <begin position="6"/>
        <end position="25"/>
    </location>
</feature>
<dbReference type="PANTHER" id="PTHR46641:SF10">
    <property type="entry name" value="G-PROTEIN COUPLED RECEPTORS FAMILY 1 PROFILE DOMAIN-CONTAINING PROTEIN"/>
    <property type="match status" value="1"/>
</dbReference>
<keyword evidence="2 5" id="KW-0812">Transmembrane</keyword>
<comment type="subcellular location">
    <subcellularLocation>
        <location evidence="1">Membrane</location>
    </subcellularLocation>
</comment>
<evidence type="ECO:0000256" key="6">
    <source>
        <dbReference type="SAM" id="Phobius"/>
    </source>
</evidence>
<gene>
    <name evidence="8" type="ORF">DME_LOCUS6302</name>
</gene>
<proteinExistence type="inferred from homology"/>
<protein>
    <submittedName>
        <fullName evidence="11">G_PROTEIN_RECEP_F1_2 domain-containing protein</fullName>
    </submittedName>
</protein>
<accession>A0A0N4U538</accession>
<keyword evidence="5" id="KW-0675">Receptor</keyword>
<evidence type="ECO:0000256" key="1">
    <source>
        <dbReference type="ARBA" id="ARBA00004370"/>
    </source>
</evidence>
<dbReference type="STRING" id="318479.A0A0N4U538"/>
<dbReference type="Proteomes" id="UP000274756">
    <property type="component" value="Unassembled WGS sequence"/>
</dbReference>
<dbReference type="PANTHER" id="PTHR46641">
    <property type="entry name" value="FMRFAMIDE RECEPTOR-RELATED"/>
    <property type="match status" value="1"/>
</dbReference>
<dbReference type="InterPro" id="IPR017452">
    <property type="entry name" value="GPCR_Rhodpsn_7TM"/>
</dbReference>
<organism evidence="9 11">
    <name type="scientific">Dracunculus medinensis</name>
    <name type="common">Guinea worm</name>
    <dbReference type="NCBI Taxonomy" id="318479"/>
    <lineage>
        <taxon>Eukaryota</taxon>
        <taxon>Metazoa</taxon>
        <taxon>Ecdysozoa</taxon>
        <taxon>Nematoda</taxon>
        <taxon>Chromadorea</taxon>
        <taxon>Rhabditida</taxon>
        <taxon>Spirurina</taxon>
        <taxon>Dracunculoidea</taxon>
        <taxon>Dracunculidae</taxon>
        <taxon>Dracunculus</taxon>
    </lineage>
</organism>
<dbReference type="InterPro" id="IPR000276">
    <property type="entry name" value="GPCR_Rhodpsn"/>
</dbReference>
<keyword evidence="4 6" id="KW-0472">Membrane</keyword>
<dbReference type="AlphaFoldDB" id="A0A0N4U538"/>